<dbReference type="OrthoDB" id="129163at2"/>
<evidence type="ECO:0000313" key="1">
    <source>
        <dbReference type="EMBL" id="ABF41591.1"/>
    </source>
</evidence>
<proteinExistence type="predicted"/>
<accession>Q1INF9</accession>
<dbReference type="EnsemblBacteria" id="ABF41591">
    <property type="protein sequence ID" value="ABF41591"/>
    <property type="gene ID" value="Acid345_2590"/>
</dbReference>
<dbReference type="SUPFAM" id="SSF53756">
    <property type="entry name" value="UDP-Glycosyltransferase/glycogen phosphorylase"/>
    <property type="match status" value="1"/>
</dbReference>
<reference evidence="1 2" key="1">
    <citation type="journal article" date="2009" name="Appl. Environ. Microbiol.">
        <title>Three genomes from the phylum Acidobacteria provide insight into the lifestyles of these microorganisms in soils.</title>
        <authorList>
            <person name="Ward N.L."/>
            <person name="Challacombe J.F."/>
            <person name="Janssen P.H."/>
            <person name="Henrissat B."/>
            <person name="Coutinho P.M."/>
            <person name="Wu M."/>
            <person name="Xie G."/>
            <person name="Haft D.H."/>
            <person name="Sait M."/>
            <person name="Badger J."/>
            <person name="Barabote R.D."/>
            <person name="Bradley B."/>
            <person name="Brettin T.S."/>
            <person name="Brinkac L.M."/>
            <person name="Bruce D."/>
            <person name="Creasy T."/>
            <person name="Daugherty S.C."/>
            <person name="Davidsen T.M."/>
            <person name="DeBoy R.T."/>
            <person name="Detter J.C."/>
            <person name="Dodson R.J."/>
            <person name="Durkin A.S."/>
            <person name="Ganapathy A."/>
            <person name="Gwinn-Giglio M."/>
            <person name="Han C.S."/>
            <person name="Khouri H."/>
            <person name="Kiss H."/>
            <person name="Kothari S.P."/>
            <person name="Madupu R."/>
            <person name="Nelson K.E."/>
            <person name="Nelson W.C."/>
            <person name="Paulsen I."/>
            <person name="Penn K."/>
            <person name="Ren Q."/>
            <person name="Rosovitz M.J."/>
            <person name="Selengut J.D."/>
            <person name="Shrivastava S."/>
            <person name="Sullivan S.A."/>
            <person name="Tapia R."/>
            <person name="Thompson L.S."/>
            <person name="Watkins K.L."/>
            <person name="Yang Q."/>
            <person name="Yu C."/>
            <person name="Zafar N."/>
            <person name="Zhou L."/>
            <person name="Kuske C.R."/>
        </authorList>
    </citation>
    <scope>NUCLEOTIDE SEQUENCE [LARGE SCALE GENOMIC DNA]</scope>
    <source>
        <strain evidence="1 2">Ellin345</strain>
    </source>
</reference>
<dbReference type="eggNOG" id="COG1817">
    <property type="taxonomic scope" value="Bacteria"/>
</dbReference>
<dbReference type="AlphaFoldDB" id="Q1INF9"/>
<evidence type="ECO:0008006" key="3">
    <source>
        <dbReference type="Google" id="ProtNLM"/>
    </source>
</evidence>
<dbReference type="HOGENOM" id="CLU_067068_1_0_0"/>
<dbReference type="RefSeq" id="WP_011523392.1">
    <property type="nucleotide sequence ID" value="NC_008009.1"/>
</dbReference>
<gene>
    <name evidence="1" type="ordered locus">Acid345_2590</name>
</gene>
<dbReference type="InterPro" id="IPR007152">
    <property type="entry name" value="DUF354"/>
</dbReference>
<protein>
    <recommendedName>
        <fullName evidence="3">DUF354 domain-containing protein</fullName>
    </recommendedName>
</protein>
<dbReference type="KEGG" id="aba:Acid345_2590"/>
<keyword evidence="2" id="KW-1185">Reference proteome</keyword>
<name>Q1INF9_KORVE</name>
<dbReference type="EMBL" id="CP000360">
    <property type="protein sequence ID" value="ABF41591.1"/>
    <property type="molecule type" value="Genomic_DNA"/>
</dbReference>
<dbReference type="STRING" id="204669.Acid345_2590"/>
<dbReference type="Pfam" id="PF04007">
    <property type="entry name" value="DUF354"/>
    <property type="match status" value="1"/>
</dbReference>
<dbReference type="Proteomes" id="UP000002432">
    <property type="component" value="Chromosome"/>
</dbReference>
<dbReference type="PANTHER" id="PTHR39662:SF1">
    <property type="entry name" value="DUF354 DOMAIN-CONTAINING PROTEIN"/>
    <property type="match status" value="1"/>
</dbReference>
<sequence length="341" mass="38264">MQPRIWIDLDNAPHAHFFAPFVRELPKHGYMPLITVRSFGQTEGLARSYRMNFTTIGAHAPHHSTVARVREAVGRAAELVRFGIAHRPVAAISHGSRSLTLAAATLGIPAMAIYDYEHVSAGVFHHLCRRILMPEIVANAGQSKKKIRGYPGFKEDVYIHDLRPDGRVLHELSLDPQRLIVTVRPPATWAHYHNEHSVVLFRALIEHLRAQENAQVVVLARTRDQAEKLSGEFNLGERPFILTSRAVDGLSLLHYSDAVFSGGGTMVREAALLGVAAYSTFAGKPGAVDIELERQKRLTILRTQEQVAGIRLRKRPRRIADPRESPTRRFILKEILELARH</sequence>
<organism evidence="1 2">
    <name type="scientific">Koribacter versatilis (strain Ellin345)</name>
    <dbReference type="NCBI Taxonomy" id="204669"/>
    <lineage>
        <taxon>Bacteria</taxon>
        <taxon>Pseudomonadati</taxon>
        <taxon>Acidobacteriota</taxon>
        <taxon>Terriglobia</taxon>
        <taxon>Terriglobales</taxon>
        <taxon>Candidatus Korobacteraceae</taxon>
        <taxon>Candidatus Korobacter</taxon>
    </lineage>
</organism>
<dbReference type="PANTHER" id="PTHR39662">
    <property type="entry name" value="DUF354 DOMAIN-CONTAINING PROTEIN-RELATED"/>
    <property type="match status" value="1"/>
</dbReference>
<evidence type="ECO:0000313" key="2">
    <source>
        <dbReference type="Proteomes" id="UP000002432"/>
    </source>
</evidence>